<dbReference type="PROSITE" id="PS51501">
    <property type="entry name" value="ZF_DNL"/>
    <property type="match status" value="1"/>
</dbReference>
<dbReference type="Proteomes" id="UP001451303">
    <property type="component" value="Unassembled WGS sequence"/>
</dbReference>
<sequence>MESHKGSCQVELGQGARDEHSKGWSGFCDSQQMYTIPRPKKENVWWSVNRKSRESENPRHDNYQKWQTSNAGRPVLFTDSTETPLIWMNTRWRILGLATLQFIIDSIAGKMRTVTEAGSGTDIPQGSLSIRNFATGNLGGRAGRDAGLLRRNDETTGFYPNLSHYIFFLPHNVIIFGRDSTNSQTGSHTGPTFPSIPPAMASKRAAASTLSCIARLGSAPAQSLKTTTTTSRFLNYFVHSYSSQCQRPVSLSQQQQTQQRGVINYTPIRQKHTIPRPRSQLSSSPEPQSPPSDQQQPAQPKRDTSQVPQYELTFTCIPCDHRSKHKVSKQGYHHGSVLISCPNCRNRHVISDHLKLFGDRRVTVEDLLKEKGMMVKRGTLGEDGDVEFWEDGTSTIREPEPEPAPEKPKKEVDNSPPGSTFKNVRPGEGKKDGDDSN</sequence>
<keyword evidence="3" id="KW-0862">Zinc</keyword>
<dbReference type="InterPro" id="IPR024158">
    <property type="entry name" value="Mt_import_TIM15"/>
</dbReference>
<reference evidence="7 8" key="1">
    <citation type="submission" date="2023-09" db="EMBL/GenBank/DDBJ databases">
        <title>Multi-omics analysis of a traditional fermented food reveals byproduct-associated fungal strains for waste-to-food upcycling.</title>
        <authorList>
            <consortium name="Lawrence Berkeley National Laboratory"/>
            <person name="Rekdal V.M."/>
            <person name="Villalobos-Escobedo J.M."/>
            <person name="Rodriguez-Valeron N."/>
            <person name="Garcia M.O."/>
            <person name="Vasquez D.P."/>
            <person name="Damayanti I."/>
            <person name="Sorensen P.M."/>
            <person name="Baidoo E.E."/>
            <person name="De Carvalho A.C."/>
            <person name="Riley R."/>
            <person name="Lipzen A."/>
            <person name="He G."/>
            <person name="Yan M."/>
            <person name="Haridas S."/>
            <person name="Daum C."/>
            <person name="Yoshinaga Y."/>
            <person name="Ng V."/>
            <person name="Grigoriev I.V."/>
            <person name="Munk R."/>
            <person name="Nuraida L."/>
            <person name="Wijaya C.H."/>
            <person name="Morales P.-C."/>
            <person name="Keasling J.D."/>
        </authorList>
    </citation>
    <scope>NUCLEOTIDE SEQUENCE [LARGE SCALE GENOMIC DNA]</scope>
    <source>
        <strain evidence="7 8">FGSC 2613</strain>
    </source>
</reference>
<dbReference type="EMBL" id="JAVLET010000006">
    <property type="protein sequence ID" value="KAL0468899.1"/>
    <property type="molecule type" value="Genomic_DNA"/>
</dbReference>
<keyword evidence="8" id="KW-1185">Reference proteome</keyword>
<protein>
    <submittedName>
        <fullName evidence="7">Zf-DNL domain-containing protein</fullName>
    </submittedName>
</protein>
<feature type="compositionally biased region" description="Basic and acidic residues" evidence="5">
    <location>
        <begin position="397"/>
        <end position="413"/>
    </location>
</feature>
<feature type="compositionally biased region" description="Basic and acidic residues" evidence="5">
    <location>
        <begin position="425"/>
        <end position="437"/>
    </location>
</feature>
<feature type="region of interest" description="Disordered" evidence="5">
    <location>
        <begin position="248"/>
        <end position="306"/>
    </location>
</feature>
<dbReference type="PANTHER" id="PTHR20922:SF13">
    <property type="entry name" value="DNL-TYPE ZINC FINGER PROTEIN"/>
    <property type="match status" value="1"/>
</dbReference>
<accession>A0ABR3D887</accession>
<dbReference type="InterPro" id="IPR007853">
    <property type="entry name" value="Znf_DNL-typ"/>
</dbReference>
<proteinExistence type="predicted"/>
<name>A0ABR3D887_NEUIN</name>
<evidence type="ECO:0000256" key="1">
    <source>
        <dbReference type="ARBA" id="ARBA00022723"/>
    </source>
</evidence>
<feature type="region of interest" description="Disordered" evidence="5">
    <location>
        <begin position="383"/>
        <end position="437"/>
    </location>
</feature>
<evidence type="ECO:0000259" key="6">
    <source>
        <dbReference type="PROSITE" id="PS51501"/>
    </source>
</evidence>
<feature type="region of interest" description="Disordered" evidence="5">
    <location>
        <begin position="180"/>
        <end position="199"/>
    </location>
</feature>
<keyword evidence="1" id="KW-0479">Metal-binding</keyword>
<keyword evidence="2 4" id="KW-0863">Zinc-finger</keyword>
<evidence type="ECO:0000313" key="8">
    <source>
        <dbReference type="Proteomes" id="UP001451303"/>
    </source>
</evidence>
<organism evidence="7 8">
    <name type="scientific">Neurospora intermedia</name>
    <dbReference type="NCBI Taxonomy" id="5142"/>
    <lineage>
        <taxon>Eukaryota</taxon>
        <taxon>Fungi</taxon>
        <taxon>Dikarya</taxon>
        <taxon>Ascomycota</taxon>
        <taxon>Pezizomycotina</taxon>
        <taxon>Sordariomycetes</taxon>
        <taxon>Sordariomycetidae</taxon>
        <taxon>Sordariales</taxon>
        <taxon>Sordariaceae</taxon>
        <taxon>Neurospora</taxon>
    </lineage>
</organism>
<dbReference type="Pfam" id="PF05180">
    <property type="entry name" value="zf-DNL"/>
    <property type="match status" value="1"/>
</dbReference>
<dbReference type="PANTHER" id="PTHR20922">
    <property type="entry name" value="DNL-TYPE ZINC FINGER PROTEIN"/>
    <property type="match status" value="1"/>
</dbReference>
<evidence type="ECO:0000256" key="5">
    <source>
        <dbReference type="SAM" id="MobiDB-lite"/>
    </source>
</evidence>
<evidence type="ECO:0000256" key="3">
    <source>
        <dbReference type="ARBA" id="ARBA00022833"/>
    </source>
</evidence>
<comment type="caution">
    <text evidence="7">The sequence shown here is derived from an EMBL/GenBank/DDBJ whole genome shotgun (WGS) entry which is preliminary data.</text>
</comment>
<evidence type="ECO:0000313" key="7">
    <source>
        <dbReference type="EMBL" id="KAL0468899.1"/>
    </source>
</evidence>
<feature type="region of interest" description="Disordered" evidence="5">
    <location>
        <begin position="1"/>
        <end position="22"/>
    </location>
</feature>
<feature type="domain" description="DNL-type" evidence="6">
    <location>
        <begin position="305"/>
        <end position="400"/>
    </location>
</feature>
<feature type="compositionally biased region" description="Low complexity" evidence="5">
    <location>
        <begin position="276"/>
        <end position="299"/>
    </location>
</feature>
<feature type="compositionally biased region" description="Polar residues" evidence="5">
    <location>
        <begin position="180"/>
        <end position="192"/>
    </location>
</feature>
<evidence type="ECO:0000256" key="4">
    <source>
        <dbReference type="PROSITE-ProRule" id="PRU00834"/>
    </source>
</evidence>
<evidence type="ECO:0000256" key="2">
    <source>
        <dbReference type="ARBA" id="ARBA00022771"/>
    </source>
</evidence>
<gene>
    <name evidence="7" type="ORF">QR685DRAFT_573160</name>
</gene>